<feature type="region of interest" description="Disordered" evidence="1">
    <location>
        <begin position="236"/>
        <end position="258"/>
    </location>
</feature>
<evidence type="ECO:0000313" key="4">
    <source>
        <dbReference type="Proteomes" id="UP001500582"/>
    </source>
</evidence>
<evidence type="ECO:0000256" key="1">
    <source>
        <dbReference type="SAM" id="MobiDB-lite"/>
    </source>
</evidence>
<comment type="caution">
    <text evidence="3">The sequence shown here is derived from an EMBL/GenBank/DDBJ whole genome shotgun (WGS) entry which is preliminary data.</text>
</comment>
<accession>A0ABP8GZ48</accession>
<protein>
    <recommendedName>
        <fullName evidence="2">DUF4099 domain-containing protein</fullName>
    </recommendedName>
</protein>
<name>A0ABP8GZ48_9SPHI</name>
<dbReference type="Proteomes" id="UP001500582">
    <property type="component" value="Unassembled WGS sequence"/>
</dbReference>
<sequence length="258" mass="29160">MNLMSFNENDLPIPHLKQIGLLADGKMLLDVKDLKTLLSGRRTTLIELKNIETGNTKIKMMNAKLSLQKNVKGEVDLLIHPVYRKSVAPIYLDESEIRQLEKGKIGSLLRLTIDDKGHEKELLIEYDKETREFITSDTAKILVPDMINDELLTPAQKDAYRKGREVELADKTRFNFSGADIYGIRSNKLALVASVLVDGGVSYMLYTGLNAIFNKKRDLTDAAQLSDSYYRAASNIRKPPIPENNNLMPLTRSNSQHR</sequence>
<proteinExistence type="predicted"/>
<dbReference type="Pfam" id="PF13351">
    <property type="entry name" value="DUF4099"/>
    <property type="match status" value="1"/>
</dbReference>
<reference evidence="4" key="1">
    <citation type="journal article" date="2019" name="Int. J. Syst. Evol. Microbiol.">
        <title>The Global Catalogue of Microorganisms (GCM) 10K type strain sequencing project: providing services to taxonomists for standard genome sequencing and annotation.</title>
        <authorList>
            <consortium name="The Broad Institute Genomics Platform"/>
            <consortium name="The Broad Institute Genome Sequencing Center for Infectious Disease"/>
            <person name="Wu L."/>
            <person name="Ma J."/>
        </authorList>
    </citation>
    <scope>NUCLEOTIDE SEQUENCE [LARGE SCALE GENOMIC DNA]</scope>
    <source>
        <strain evidence="4">JCM 17705</strain>
    </source>
</reference>
<dbReference type="EMBL" id="BAABFT010000011">
    <property type="protein sequence ID" value="GAA4331865.1"/>
    <property type="molecule type" value="Genomic_DNA"/>
</dbReference>
<keyword evidence="4" id="KW-1185">Reference proteome</keyword>
<feature type="domain" description="DUF4099" evidence="2">
    <location>
        <begin position="6"/>
        <end position="85"/>
    </location>
</feature>
<dbReference type="RefSeq" id="WP_345212738.1">
    <property type="nucleotide sequence ID" value="NZ_BAABFT010000011.1"/>
</dbReference>
<feature type="compositionally biased region" description="Polar residues" evidence="1">
    <location>
        <begin position="243"/>
        <end position="258"/>
    </location>
</feature>
<organism evidence="3 4">
    <name type="scientific">Mucilaginibacter gynuensis</name>
    <dbReference type="NCBI Taxonomy" id="1302236"/>
    <lineage>
        <taxon>Bacteria</taxon>
        <taxon>Pseudomonadati</taxon>
        <taxon>Bacteroidota</taxon>
        <taxon>Sphingobacteriia</taxon>
        <taxon>Sphingobacteriales</taxon>
        <taxon>Sphingobacteriaceae</taxon>
        <taxon>Mucilaginibacter</taxon>
    </lineage>
</organism>
<dbReference type="InterPro" id="IPR025343">
    <property type="entry name" value="DUF4099"/>
</dbReference>
<evidence type="ECO:0000313" key="3">
    <source>
        <dbReference type="EMBL" id="GAA4331865.1"/>
    </source>
</evidence>
<gene>
    <name evidence="3" type="ORF">GCM10023149_37890</name>
</gene>
<evidence type="ECO:0000259" key="2">
    <source>
        <dbReference type="Pfam" id="PF13351"/>
    </source>
</evidence>